<evidence type="ECO:0000313" key="2">
    <source>
        <dbReference type="EMBL" id="GMA96434.1"/>
    </source>
</evidence>
<dbReference type="RefSeq" id="WP_284255011.1">
    <property type="nucleotide sequence ID" value="NZ_BAAAQO010000004.1"/>
</dbReference>
<evidence type="ECO:0000313" key="3">
    <source>
        <dbReference type="Proteomes" id="UP001157034"/>
    </source>
</evidence>
<sequence>MSAAAPAAPSLQGSHGVTFGGVLRSEWIKLRSLRSTFWCAVIIVVLNVALSPLLLAVLPADQLPSGTSLLSFIVSAITVGSGFTSLVAAVIGALTITGEFGTGMIRSTFTAVPKRTPALAAKAIVLTLAVFVVAVVSVALSTLIVLAQAAGRGLDVELDGAFWLALLGDAGYLALIGLMALAIGAIIRNTAGAIATMVGLILVLPNIASLVAALAKVTWLQNVGEFLPSTAGSRMYAYPASGLDDVTRQVQPGAILLEPWQGLLVLLAWIVVLGAVAIVLVRRRDA</sequence>
<gene>
    <name evidence="2" type="ORF">GCM10025881_32580</name>
</gene>
<dbReference type="Proteomes" id="UP001157034">
    <property type="component" value="Unassembled WGS sequence"/>
</dbReference>
<evidence type="ECO:0000256" key="1">
    <source>
        <dbReference type="SAM" id="Phobius"/>
    </source>
</evidence>
<keyword evidence="1" id="KW-1133">Transmembrane helix</keyword>
<comment type="caution">
    <text evidence="2">The sequence shown here is derived from an EMBL/GenBank/DDBJ whole genome shotgun (WGS) entry which is preliminary data.</text>
</comment>
<feature type="transmembrane region" description="Helical" evidence="1">
    <location>
        <begin position="37"/>
        <end position="58"/>
    </location>
</feature>
<organism evidence="2 3">
    <name type="scientific">Pseudolysinimonas kribbensis</name>
    <dbReference type="NCBI Taxonomy" id="433641"/>
    <lineage>
        <taxon>Bacteria</taxon>
        <taxon>Bacillati</taxon>
        <taxon>Actinomycetota</taxon>
        <taxon>Actinomycetes</taxon>
        <taxon>Micrococcales</taxon>
        <taxon>Microbacteriaceae</taxon>
        <taxon>Pseudolysinimonas</taxon>
    </lineage>
</organism>
<feature type="transmembrane region" description="Helical" evidence="1">
    <location>
        <begin position="194"/>
        <end position="215"/>
    </location>
</feature>
<dbReference type="PANTHER" id="PTHR37305">
    <property type="entry name" value="INTEGRAL MEMBRANE PROTEIN-RELATED"/>
    <property type="match status" value="1"/>
</dbReference>
<proteinExistence type="predicted"/>
<dbReference type="Pfam" id="PF12679">
    <property type="entry name" value="ABC2_membrane_2"/>
    <property type="match status" value="1"/>
</dbReference>
<feature type="transmembrane region" description="Helical" evidence="1">
    <location>
        <begin position="260"/>
        <end position="281"/>
    </location>
</feature>
<keyword evidence="3" id="KW-1185">Reference proteome</keyword>
<feature type="transmembrane region" description="Helical" evidence="1">
    <location>
        <begin position="70"/>
        <end position="96"/>
    </location>
</feature>
<feature type="transmembrane region" description="Helical" evidence="1">
    <location>
        <begin position="161"/>
        <end position="187"/>
    </location>
</feature>
<accession>A0ABQ6K7Q5</accession>
<reference evidence="3" key="1">
    <citation type="journal article" date="2019" name="Int. J. Syst. Evol. Microbiol.">
        <title>The Global Catalogue of Microorganisms (GCM) 10K type strain sequencing project: providing services to taxonomists for standard genome sequencing and annotation.</title>
        <authorList>
            <consortium name="The Broad Institute Genomics Platform"/>
            <consortium name="The Broad Institute Genome Sequencing Center for Infectious Disease"/>
            <person name="Wu L."/>
            <person name="Ma J."/>
        </authorList>
    </citation>
    <scope>NUCLEOTIDE SEQUENCE [LARGE SCALE GENOMIC DNA]</scope>
    <source>
        <strain evidence="3">NBRC 108894</strain>
    </source>
</reference>
<protein>
    <submittedName>
        <fullName evidence="2">ABC transporter permease</fullName>
    </submittedName>
</protein>
<feature type="transmembrane region" description="Helical" evidence="1">
    <location>
        <begin position="123"/>
        <end position="149"/>
    </location>
</feature>
<name>A0ABQ6K7Q5_9MICO</name>
<dbReference type="EMBL" id="BSVB01000001">
    <property type="protein sequence ID" value="GMA96434.1"/>
    <property type="molecule type" value="Genomic_DNA"/>
</dbReference>
<keyword evidence="1" id="KW-0812">Transmembrane</keyword>
<keyword evidence="1" id="KW-0472">Membrane</keyword>
<dbReference type="PANTHER" id="PTHR37305:SF1">
    <property type="entry name" value="MEMBRANE PROTEIN"/>
    <property type="match status" value="1"/>
</dbReference>